<dbReference type="EMBL" id="JACHEM010000005">
    <property type="protein sequence ID" value="MBB6436093.1"/>
    <property type="molecule type" value="Genomic_DNA"/>
</dbReference>
<accession>A0A7X0LP23</accession>
<gene>
    <name evidence="7" type="ORF">HNQ79_002556</name>
</gene>
<dbReference type="SMART" id="SM01012">
    <property type="entry name" value="ANTAR"/>
    <property type="match status" value="1"/>
</dbReference>
<evidence type="ECO:0000259" key="6">
    <source>
        <dbReference type="PROSITE" id="PS50921"/>
    </source>
</evidence>
<keyword evidence="2" id="KW-0418">Kinase</keyword>
<dbReference type="InterPro" id="IPR003018">
    <property type="entry name" value="GAF"/>
</dbReference>
<dbReference type="Proteomes" id="UP000540423">
    <property type="component" value="Unassembled WGS sequence"/>
</dbReference>
<dbReference type="PROSITE" id="PS50921">
    <property type="entry name" value="ANTAR"/>
    <property type="match status" value="1"/>
</dbReference>
<comment type="caution">
    <text evidence="7">The sequence shown here is derived from an EMBL/GenBank/DDBJ whole genome shotgun (WGS) entry which is preliminary data.</text>
</comment>
<dbReference type="InterPro" id="IPR029016">
    <property type="entry name" value="GAF-like_dom_sf"/>
</dbReference>
<evidence type="ECO:0000256" key="5">
    <source>
        <dbReference type="SAM" id="MobiDB-lite"/>
    </source>
</evidence>
<protein>
    <submittedName>
        <fullName evidence="7">GAF domain-containing protein</fullName>
    </submittedName>
</protein>
<dbReference type="AlphaFoldDB" id="A0A7X0LP23"/>
<reference evidence="7 8" key="1">
    <citation type="submission" date="2020-08" db="EMBL/GenBank/DDBJ databases">
        <title>Genomic Encyclopedia of Type Strains, Phase IV (KMG-IV): sequencing the most valuable type-strain genomes for metagenomic binning, comparative biology and taxonomic classification.</title>
        <authorList>
            <person name="Goeker M."/>
        </authorList>
    </citation>
    <scope>NUCLEOTIDE SEQUENCE [LARGE SCALE GENOMIC DNA]</scope>
    <source>
        <strain evidence="7 8">DSM 40141</strain>
    </source>
</reference>
<keyword evidence="1" id="KW-0808">Transferase</keyword>
<dbReference type="Gene3D" id="3.30.450.40">
    <property type="match status" value="1"/>
</dbReference>
<dbReference type="SMART" id="SM00065">
    <property type="entry name" value="GAF"/>
    <property type="match status" value="1"/>
</dbReference>
<sequence>MTAAREQRLTEVFVEVADTLVEDFDVLDFLHRLSRRCVELLDVSAAGILLVDAHGELRLVAASDEDTRLLELFALQHDQGPCVDCFRTGTHAVNIDLTHAATTQGWDRFAARARQSGFTTTHAVPLRLRHRVVGALNLFHTQPTHLCDKDLTLAQALADIATIAILQQRTLEAAQTEASQLQAALTSRIILEQAKGILAERLNLTPDQAFNVFRAHARSRGQRLSDTARQIMDGTLTPTTNP</sequence>
<dbReference type="RefSeq" id="WP_185030030.1">
    <property type="nucleotide sequence ID" value="NZ_BNBN01000005.1"/>
</dbReference>
<keyword evidence="4" id="KW-0804">Transcription</keyword>
<dbReference type="InterPro" id="IPR012074">
    <property type="entry name" value="GAF_ANTAR"/>
</dbReference>
<dbReference type="Pfam" id="PF03861">
    <property type="entry name" value="ANTAR"/>
    <property type="match status" value="1"/>
</dbReference>
<dbReference type="PIRSF" id="PIRSF036625">
    <property type="entry name" value="GAF_ANTAR"/>
    <property type="match status" value="1"/>
</dbReference>
<keyword evidence="3" id="KW-0805">Transcription regulation</keyword>
<dbReference type="InterPro" id="IPR005561">
    <property type="entry name" value="ANTAR"/>
</dbReference>
<feature type="domain" description="ANTAR" evidence="6">
    <location>
        <begin position="171"/>
        <end position="232"/>
    </location>
</feature>
<evidence type="ECO:0000256" key="2">
    <source>
        <dbReference type="ARBA" id="ARBA00022777"/>
    </source>
</evidence>
<dbReference type="Gene3D" id="1.10.10.10">
    <property type="entry name" value="Winged helix-like DNA-binding domain superfamily/Winged helix DNA-binding domain"/>
    <property type="match status" value="1"/>
</dbReference>
<dbReference type="SUPFAM" id="SSF55781">
    <property type="entry name" value="GAF domain-like"/>
    <property type="match status" value="1"/>
</dbReference>
<evidence type="ECO:0000256" key="4">
    <source>
        <dbReference type="ARBA" id="ARBA00023163"/>
    </source>
</evidence>
<evidence type="ECO:0000256" key="3">
    <source>
        <dbReference type="ARBA" id="ARBA00023015"/>
    </source>
</evidence>
<name>A0A7X0LP23_9ACTN</name>
<organism evidence="7 8">
    <name type="scientific">Streptomyces candidus</name>
    <dbReference type="NCBI Taxonomy" id="67283"/>
    <lineage>
        <taxon>Bacteria</taxon>
        <taxon>Bacillati</taxon>
        <taxon>Actinomycetota</taxon>
        <taxon>Actinomycetes</taxon>
        <taxon>Kitasatosporales</taxon>
        <taxon>Streptomycetaceae</taxon>
        <taxon>Streptomyces</taxon>
    </lineage>
</organism>
<keyword evidence="8" id="KW-1185">Reference proteome</keyword>
<evidence type="ECO:0000313" key="8">
    <source>
        <dbReference type="Proteomes" id="UP000540423"/>
    </source>
</evidence>
<evidence type="ECO:0000313" key="7">
    <source>
        <dbReference type="EMBL" id="MBB6436093.1"/>
    </source>
</evidence>
<dbReference type="SUPFAM" id="SSF52172">
    <property type="entry name" value="CheY-like"/>
    <property type="match status" value="1"/>
</dbReference>
<evidence type="ECO:0000256" key="1">
    <source>
        <dbReference type="ARBA" id="ARBA00022679"/>
    </source>
</evidence>
<dbReference type="Pfam" id="PF13185">
    <property type="entry name" value="GAF_2"/>
    <property type="match status" value="1"/>
</dbReference>
<feature type="region of interest" description="Disordered" evidence="5">
    <location>
        <begin position="223"/>
        <end position="242"/>
    </location>
</feature>
<dbReference type="InterPro" id="IPR011006">
    <property type="entry name" value="CheY-like_superfamily"/>
</dbReference>
<dbReference type="GO" id="GO:0003723">
    <property type="term" value="F:RNA binding"/>
    <property type="evidence" value="ECO:0007669"/>
    <property type="project" value="InterPro"/>
</dbReference>
<proteinExistence type="predicted"/>
<dbReference type="InterPro" id="IPR036388">
    <property type="entry name" value="WH-like_DNA-bd_sf"/>
</dbReference>
<dbReference type="GO" id="GO:0016301">
    <property type="term" value="F:kinase activity"/>
    <property type="evidence" value="ECO:0007669"/>
    <property type="project" value="UniProtKB-KW"/>
</dbReference>